<evidence type="ECO:0000313" key="3">
    <source>
        <dbReference type="Proteomes" id="UP001152797"/>
    </source>
</evidence>
<dbReference type="Proteomes" id="UP001152797">
    <property type="component" value="Unassembled WGS sequence"/>
</dbReference>
<dbReference type="OrthoDB" id="424336at2759"/>
<dbReference type="Gene3D" id="3.10.450.50">
    <property type="match status" value="1"/>
</dbReference>
<comment type="caution">
    <text evidence="1">The sequence shown here is derived from an EMBL/GenBank/DDBJ whole genome shotgun (WGS) entry which is preliminary data.</text>
</comment>
<dbReference type="EMBL" id="CAMXCT020003212">
    <property type="protein sequence ID" value="CAL1156448.1"/>
    <property type="molecule type" value="Genomic_DNA"/>
</dbReference>
<evidence type="ECO:0000313" key="1">
    <source>
        <dbReference type="EMBL" id="CAI4003073.1"/>
    </source>
</evidence>
<protein>
    <submittedName>
        <fullName evidence="1">Uncharacterized protein</fullName>
    </submittedName>
</protein>
<dbReference type="EMBL" id="CAMXCT010003212">
    <property type="protein sequence ID" value="CAI4003073.1"/>
    <property type="molecule type" value="Genomic_DNA"/>
</dbReference>
<gene>
    <name evidence="1" type="ORF">C1SCF055_LOCUS28969</name>
</gene>
<dbReference type="EMBL" id="CAMXCT030003212">
    <property type="protein sequence ID" value="CAL4790385.1"/>
    <property type="molecule type" value="Genomic_DNA"/>
</dbReference>
<proteinExistence type="predicted"/>
<accession>A0A9P1D619</accession>
<reference evidence="1" key="1">
    <citation type="submission" date="2022-10" db="EMBL/GenBank/DDBJ databases">
        <authorList>
            <person name="Chen Y."/>
            <person name="Dougan E. K."/>
            <person name="Chan C."/>
            <person name="Rhodes N."/>
            <person name="Thang M."/>
        </authorList>
    </citation>
    <scope>NUCLEOTIDE SEQUENCE</scope>
</reference>
<reference evidence="2 3" key="2">
    <citation type="submission" date="2024-05" db="EMBL/GenBank/DDBJ databases">
        <authorList>
            <person name="Chen Y."/>
            <person name="Shah S."/>
            <person name="Dougan E. K."/>
            <person name="Thang M."/>
            <person name="Chan C."/>
        </authorList>
    </citation>
    <scope>NUCLEOTIDE SEQUENCE [LARGE SCALE GENOMIC DNA]</scope>
</reference>
<organism evidence="1">
    <name type="scientific">Cladocopium goreaui</name>
    <dbReference type="NCBI Taxonomy" id="2562237"/>
    <lineage>
        <taxon>Eukaryota</taxon>
        <taxon>Sar</taxon>
        <taxon>Alveolata</taxon>
        <taxon>Dinophyceae</taxon>
        <taxon>Suessiales</taxon>
        <taxon>Symbiodiniaceae</taxon>
        <taxon>Cladocopium</taxon>
    </lineage>
</organism>
<sequence>MRRRGKFPLCAWVVLAVSASTVFTSLRTPHVLRRALPENFEETPEYKAFARQHLVNEDQLFRESSFPISPKELLHLTKVFLVTEAGDSGCGPGFVGHPAIFWGDGMGTKKMDGIGLIAATRVANENTALSVPFGPFRSMPRFEIPGDPIKVVYGYEDCLGLDLPSVFLQVYDNRLTYSGNASQEVNKVTEKVGFRDGGGCYFGLHTGKMGFGPEVDDETMVVYLKRFGVTEVQIELCLWSCQTRMLPAALIELVQMHARCATSRPAKDAASVGMCVTAMLLPEKEKLPRIIHVELEKHYDWDDTEYFEPVWGPIFGANYSESIRSSLLPGLPMDYRTQPIHLHGRMGFLSDGSADNACVANLFGAAIAASWRGPLVALKSRPRPGNSGPADPDYVDLGMADAHDVYELIRQYSLAPEKIFPSDGMLLADDFRFVGPYIGPLDKQAFYGQRDTMDFFQCFPDASAQFHDFRVDPFEPNRVWWTVRGNGTHTGQAVPGSDAELVFGDPTGIQFENPPQACSLTFNEKGQVTKFTIGYVRPGYLLQGCYLMDRMVGNTGGLGGFFGVLWRIGKGFPFSEGQPYQPSSGYRIFAQVNRLFAELRILLAKDEKEKQRLREAMIDVPAGNLEAH</sequence>
<evidence type="ECO:0000313" key="2">
    <source>
        <dbReference type="EMBL" id="CAL4790385.1"/>
    </source>
</evidence>
<name>A0A9P1D619_9DINO</name>
<keyword evidence="3" id="KW-1185">Reference proteome</keyword>
<dbReference type="AlphaFoldDB" id="A0A9P1D619"/>